<proteinExistence type="predicted"/>
<dbReference type="EMBL" id="CAMPGE010019439">
    <property type="protein sequence ID" value="CAI2377771.1"/>
    <property type="molecule type" value="Genomic_DNA"/>
</dbReference>
<accession>A0AAD1XRD7</accession>
<reference evidence="2" key="1">
    <citation type="submission" date="2023-07" db="EMBL/GenBank/DDBJ databases">
        <authorList>
            <consortium name="AG Swart"/>
            <person name="Singh M."/>
            <person name="Singh A."/>
            <person name="Seah K."/>
            <person name="Emmerich C."/>
        </authorList>
    </citation>
    <scope>NUCLEOTIDE SEQUENCE</scope>
    <source>
        <strain evidence="2">DP1</strain>
    </source>
</reference>
<keyword evidence="1" id="KW-0472">Membrane</keyword>
<evidence type="ECO:0000256" key="1">
    <source>
        <dbReference type="SAM" id="Phobius"/>
    </source>
</evidence>
<organism evidence="2 3">
    <name type="scientific">Euplotes crassus</name>
    <dbReference type="NCBI Taxonomy" id="5936"/>
    <lineage>
        <taxon>Eukaryota</taxon>
        <taxon>Sar</taxon>
        <taxon>Alveolata</taxon>
        <taxon>Ciliophora</taxon>
        <taxon>Intramacronucleata</taxon>
        <taxon>Spirotrichea</taxon>
        <taxon>Hypotrichia</taxon>
        <taxon>Euplotida</taxon>
        <taxon>Euplotidae</taxon>
        <taxon>Moneuplotes</taxon>
    </lineage>
</organism>
<dbReference type="AlphaFoldDB" id="A0AAD1XRD7"/>
<feature type="transmembrane region" description="Helical" evidence="1">
    <location>
        <begin position="12"/>
        <end position="30"/>
    </location>
</feature>
<keyword evidence="1" id="KW-0812">Transmembrane</keyword>
<dbReference type="Proteomes" id="UP001295684">
    <property type="component" value="Unassembled WGS sequence"/>
</dbReference>
<name>A0AAD1XRD7_EUPCR</name>
<gene>
    <name evidence="2" type="ORF">ECRASSUSDP1_LOCUS19160</name>
</gene>
<evidence type="ECO:0000313" key="3">
    <source>
        <dbReference type="Proteomes" id="UP001295684"/>
    </source>
</evidence>
<sequence length="52" mass="6004">MKYIGFSAYNELRVSQLLCMAILLLLMIWASTGKGLLAQKLVNFFDIFYLEL</sequence>
<evidence type="ECO:0000313" key="2">
    <source>
        <dbReference type="EMBL" id="CAI2377771.1"/>
    </source>
</evidence>
<keyword evidence="3" id="KW-1185">Reference proteome</keyword>
<comment type="caution">
    <text evidence="2">The sequence shown here is derived from an EMBL/GenBank/DDBJ whole genome shotgun (WGS) entry which is preliminary data.</text>
</comment>
<keyword evidence="1" id="KW-1133">Transmembrane helix</keyword>
<protein>
    <submittedName>
        <fullName evidence="2">Uncharacterized protein</fullName>
    </submittedName>
</protein>